<evidence type="ECO:0000313" key="2">
    <source>
        <dbReference type="Proteomes" id="UP001341840"/>
    </source>
</evidence>
<dbReference type="Proteomes" id="UP001341840">
    <property type="component" value="Unassembled WGS sequence"/>
</dbReference>
<sequence length="245" mass="27718">MEEEAPRKALMEEERKTMLTEALMEEERRTMSRRRVHPVSLNDHSGLPEVLAVDNFLKKWTDTHKEMLLQNGETMKPVFMHPLLKNNEVLPSHIISRTLTSRKGTESKVFKITSTTDVMMMSFNQETWRKIAMVCVKDLEQKHNIQMGSTFSLHVKDSSSSGGVITVESCSNNGGKSDQSLALKYQISLTTWNDFGSYDVAFCEENKPVHVSCWVASSIPEGHVMAMPYPKDALIVVTPPNSELN</sequence>
<name>A0ABU6RNP4_9FABA</name>
<comment type="caution">
    <text evidence="1">The sequence shown here is derived from an EMBL/GenBank/DDBJ whole genome shotgun (WGS) entry which is preliminary data.</text>
</comment>
<reference evidence="1 2" key="1">
    <citation type="journal article" date="2023" name="Plants (Basel)">
        <title>Bridging the Gap: Combining Genomics and Transcriptomics Approaches to Understand Stylosanthes scabra, an Orphan Legume from the Brazilian Caatinga.</title>
        <authorList>
            <person name="Ferreira-Neto J.R.C."/>
            <person name="da Silva M.D."/>
            <person name="Binneck E."/>
            <person name="de Melo N.F."/>
            <person name="da Silva R.H."/>
            <person name="de Melo A.L.T.M."/>
            <person name="Pandolfi V."/>
            <person name="Bustamante F.O."/>
            <person name="Brasileiro-Vidal A.C."/>
            <person name="Benko-Iseppon A.M."/>
        </authorList>
    </citation>
    <scope>NUCLEOTIDE SEQUENCE [LARGE SCALE GENOMIC DNA]</scope>
    <source>
        <tissue evidence="1">Leaves</tissue>
    </source>
</reference>
<organism evidence="1 2">
    <name type="scientific">Stylosanthes scabra</name>
    <dbReference type="NCBI Taxonomy" id="79078"/>
    <lineage>
        <taxon>Eukaryota</taxon>
        <taxon>Viridiplantae</taxon>
        <taxon>Streptophyta</taxon>
        <taxon>Embryophyta</taxon>
        <taxon>Tracheophyta</taxon>
        <taxon>Spermatophyta</taxon>
        <taxon>Magnoliopsida</taxon>
        <taxon>eudicotyledons</taxon>
        <taxon>Gunneridae</taxon>
        <taxon>Pentapetalae</taxon>
        <taxon>rosids</taxon>
        <taxon>fabids</taxon>
        <taxon>Fabales</taxon>
        <taxon>Fabaceae</taxon>
        <taxon>Papilionoideae</taxon>
        <taxon>50 kb inversion clade</taxon>
        <taxon>dalbergioids sensu lato</taxon>
        <taxon>Dalbergieae</taxon>
        <taxon>Pterocarpus clade</taxon>
        <taxon>Stylosanthes</taxon>
    </lineage>
</organism>
<accession>A0ABU6RNP4</accession>
<proteinExistence type="predicted"/>
<dbReference type="EMBL" id="JASCZI010031025">
    <property type="protein sequence ID" value="MED6125706.1"/>
    <property type="molecule type" value="Genomic_DNA"/>
</dbReference>
<evidence type="ECO:0000313" key="1">
    <source>
        <dbReference type="EMBL" id="MED6125706.1"/>
    </source>
</evidence>
<gene>
    <name evidence="1" type="ORF">PIB30_071173</name>
</gene>
<keyword evidence="2" id="KW-1185">Reference proteome</keyword>
<protein>
    <submittedName>
        <fullName evidence="1">Uncharacterized protein</fullName>
    </submittedName>
</protein>